<dbReference type="AlphaFoldDB" id="A0A834JKJ7"/>
<feature type="region of interest" description="Disordered" evidence="1">
    <location>
        <begin position="107"/>
        <end position="132"/>
    </location>
</feature>
<evidence type="ECO:0000313" key="3">
    <source>
        <dbReference type="Proteomes" id="UP000600918"/>
    </source>
</evidence>
<evidence type="ECO:0000256" key="1">
    <source>
        <dbReference type="SAM" id="MobiDB-lite"/>
    </source>
</evidence>
<accession>A0A834JKJ7</accession>
<comment type="caution">
    <text evidence="2">The sequence shown here is derived from an EMBL/GenBank/DDBJ whole genome shotgun (WGS) entry which is preliminary data.</text>
</comment>
<keyword evidence="3" id="KW-1185">Reference proteome</keyword>
<evidence type="ECO:0000313" key="2">
    <source>
        <dbReference type="EMBL" id="KAF7389692.1"/>
    </source>
</evidence>
<protein>
    <submittedName>
        <fullName evidence="2">Uncharacterized protein</fullName>
    </submittedName>
</protein>
<dbReference type="Proteomes" id="UP000600918">
    <property type="component" value="Unassembled WGS sequence"/>
</dbReference>
<reference evidence="2" key="1">
    <citation type="journal article" date="2020" name="G3 (Bethesda)">
        <title>High-Quality Assemblies for Three Invasive Social Wasps from the &lt;i&gt;Vespula&lt;/i&gt; Genus.</title>
        <authorList>
            <person name="Harrop T.W.R."/>
            <person name="Guhlin J."/>
            <person name="McLaughlin G.M."/>
            <person name="Permina E."/>
            <person name="Stockwell P."/>
            <person name="Gilligan J."/>
            <person name="Le Lec M.F."/>
            <person name="Gruber M.A.M."/>
            <person name="Quinn O."/>
            <person name="Lovegrove M."/>
            <person name="Duncan E.J."/>
            <person name="Remnant E.J."/>
            <person name="Van Eeckhoven J."/>
            <person name="Graham B."/>
            <person name="Knapp R.A."/>
            <person name="Langford K.W."/>
            <person name="Kronenberg Z."/>
            <person name="Press M.O."/>
            <person name="Eacker S.M."/>
            <person name="Wilson-Rankin E.E."/>
            <person name="Purcell J."/>
            <person name="Lester P.J."/>
            <person name="Dearden P.K."/>
        </authorList>
    </citation>
    <scope>NUCLEOTIDE SEQUENCE</scope>
    <source>
        <strain evidence="2">Volc-1</strain>
    </source>
</reference>
<dbReference type="EMBL" id="JACSDY010000024">
    <property type="protein sequence ID" value="KAF7389692.1"/>
    <property type="molecule type" value="Genomic_DNA"/>
</dbReference>
<name>A0A834JKJ7_VESPE</name>
<gene>
    <name evidence="2" type="ORF">H0235_018176</name>
</gene>
<feature type="compositionally biased region" description="Basic and acidic residues" evidence="1">
    <location>
        <begin position="118"/>
        <end position="132"/>
    </location>
</feature>
<proteinExistence type="predicted"/>
<sequence>MQFAMNKIGVWTKNTLFQIINNSLKLHTDQNIERIGDPFKSFLNQLKSKREGYWLDVHIPRNPKKNYSIRRPQKNCSFGVLCNRPVPKITRTMAPEIPRKTLPIETKSTNVHLRVSKKKGDAERTARPQREK</sequence>
<organism evidence="2 3">
    <name type="scientific">Vespula pensylvanica</name>
    <name type="common">Western yellow jacket</name>
    <name type="synonym">Wasp</name>
    <dbReference type="NCBI Taxonomy" id="30213"/>
    <lineage>
        <taxon>Eukaryota</taxon>
        <taxon>Metazoa</taxon>
        <taxon>Ecdysozoa</taxon>
        <taxon>Arthropoda</taxon>
        <taxon>Hexapoda</taxon>
        <taxon>Insecta</taxon>
        <taxon>Pterygota</taxon>
        <taxon>Neoptera</taxon>
        <taxon>Endopterygota</taxon>
        <taxon>Hymenoptera</taxon>
        <taxon>Apocrita</taxon>
        <taxon>Aculeata</taxon>
        <taxon>Vespoidea</taxon>
        <taxon>Vespidae</taxon>
        <taxon>Vespinae</taxon>
        <taxon>Vespula</taxon>
    </lineage>
</organism>